<keyword evidence="7" id="KW-0256">Endoplasmic reticulum</keyword>
<evidence type="ECO:0000256" key="9">
    <source>
        <dbReference type="ARBA" id="ARBA00023136"/>
    </source>
</evidence>
<feature type="transmembrane region" description="Helical" evidence="10">
    <location>
        <begin position="335"/>
        <end position="352"/>
    </location>
</feature>
<reference evidence="11 12" key="1">
    <citation type="submission" date="2022-11" db="EMBL/GenBank/DDBJ databases">
        <title>Minimal conservation of predation-associated metabolite biosynthetic gene clusters underscores biosynthetic potential of Myxococcota including descriptions for ten novel species: Archangium lansinium sp. nov., Myxococcus landrumus sp. nov., Nannocystis bai.</title>
        <authorList>
            <person name="Ahearne A."/>
            <person name="Stevens C."/>
            <person name="Phillips K."/>
        </authorList>
    </citation>
    <scope>NUCLEOTIDE SEQUENCE [LARGE SCALE GENOMIC DNA]</scope>
    <source>
        <strain evidence="11 12">MIWBW</strain>
    </source>
</reference>
<evidence type="ECO:0000256" key="3">
    <source>
        <dbReference type="ARBA" id="ARBA00022502"/>
    </source>
</evidence>
<dbReference type="PANTHER" id="PTHR12468">
    <property type="entry name" value="GPI MANNOSYLTRANSFERASE 2"/>
    <property type="match status" value="1"/>
</dbReference>
<feature type="transmembrane region" description="Helical" evidence="10">
    <location>
        <begin position="182"/>
        <end position="208"/>
    </location>
</feature>
<dbReference type="RefSeq" id="WP_267532661.1">
    <property type="nucleotide sequence ID" value="NZ_JAPNKA010000001.1"/>
</dbReference>
<evidence type="ECO:0000256" key="4">
    <source>
        <dbReference type="ARBA" id="ARBA00022676"/>
    </source>
</evidence>
<evidence type="ECO:0000256" key="5">
    <source>
        <dbReference type="ARBA" id="ARBA00022679"/>
    </source>
</evidence>
<keyword evidence="8 10" id="KW-1133">Transmembrane helix</keyword>
<comment type="caution">
    <text evidence="11">The sequence shown here is derived from an EMBL/GenBank/DDBJ whole genome shotgun (WGS) entry which is preliminary data.</text>
</comment>
<feature type="transmembrane region" description="Helical" evidence="10">
    <location>
        <begin position="359"/>
        <end position="381"/>
    </location>
</feature>
<gene>
    <name evidence="11" type="ORF">OV287_04120</name>
</gene>
<dbReference type="EMBL" id="JAPNKA010000001">
    <property type="protein sequence ID" value="MCY1073662.1"/>
    <property type="molecule type" value="Genomic_DNA"/>
</dbReference>
<evidence type="ECO:0000256" key="2">
    <source>
        <dbReference type="ARBA" id="ARBA00004687"/>
    </source>
</evidence>
<feature type="transmembrane region" description="Helical" evidence="10">
    <location>
        <begin position="143"/>
        <end position="176"/>
    </location>
</feature>
<sequence>MLRMLRDRVARSPALGWCSVAIGCWIVVGVSVAFLPLKPSTGLFTRELAAWPFLDGWVRWDARWYGLIAREGYSFVPGQQCSVAFFPLYPLLMRAMSALGLSTFIAGILLTCCCGLGGVIAFSRWARERERSNGFDTGTAQLATWLLLLWPYAFFIYGAVYSDALFFVLVVGAFLALEHDQVLGATVLGAIATACRPIAPAVVVGLLVRQCERRLRKGEQLRAIDLLPALSALGLLAWMAYQYHAFDTPFAFVEAQKGWHQAPGVRTWLKLDFFTGALQPHIYGFALPHALLALLFTALAVPTARRLGWGYGAYSLLAMGMPLASSYQFIGLGRYALAAFPCFLVLADLLRARPRRVTAWLWASTALMIFMTMKFALARYVS</sequence>
<keyword evidence="3" id="KW-0337">GPI-anchor biosynthesis</keyword>
<accession>A0ABT3ZW85</accession>
<evidence type="ECO:0000256" key="1">
    <source>
        <dbReference type="ARBA" id="ARBA00004477"/>
    </source>
</evidence>
<keyword evidence="5" id="KW-0808">Transferase</keyword>
<evidence type="ECO:0000256" key="7">
    <source>
        <dbReference type="ARBA" id="ARBA00022824"/>
    </source>
</evidence>
<dbReference type="InterPro" id="IPR007315">
    <property type="entry name" value="PIG-V/Gpi18"/>
</dbReference>
<dbReference type="PANTHER" id="PTHR12468:SF2">
    <property type="entry name" value="GPI MANNOSYLTRANSFERASE 2"/>
    <property type="match status" value="1"/>
</dbReference>
<evidence type="ECO:0000313" key="12">
    <source>
        <dbReference type="Proteomes" id="UP001207654"/>
    </source>
</evidence>
<dbReference type="Pfam" id="PF04188">
    <property type="entry name" value="Mannosyl_trans2"/>
    <property type="match status" value="1"/>
</dbReference>
<feature type="transmembrane region" description="Helical" evidence="10">
    <location>
        <begin position="308"/>
        <end position="329"/>
    </location>
</feature>
<evidence type="ECO:0000256" key="6">
    <source>
        <dbReference type="ARBA" id="ARBA00022692"/>
    </source>
</evidence>
<comment type="subcellular location">
    <subcellularLocation>
        <location evidence="1">Endoplasmic reticulum membrane</location>
        <topology evidence="1">Multi-pass membrane protein</topology>
    </subcellularLocation>
</comment>
<keyword evidence="6 10" id="KW-0812">Transmembrane</keyword>
<keyword evidence="9 10" id="KW-0472">Membrane</keyword>
<keyword evidence="12" id="KW-1185">Reference proteome</keyword>
<feature type="transmembrane region" description="Helical" evidence="10">
    <location>
        <begin position="98"/>
        <end position="122"/>
    </location>
</feature>
<feature type="transmembrane region" description="Helical" evidence="10">
    <location>
        <begin position="220"/>
        <end position="241"/>
    </location>
</feature>
<evidence type="ECO:0000256" key="8">
    <source>
        <dbReference type="ARBA" id="ARBA00022989"/>
    </source>
</evidence>
<protein>
    <submittedName>
        <fullName evidence="11">Mannosyltransferase family protein</fullName>
    </submittedName>
</protein>
<proteinExistence type="predicted"/>
<dbReference type="PROSITE" id="PS51257">
    <property type="entry name" value="PROKAR_LIPOPROTEIN"/>
    <property type="match status" value="1"/>
</dbReference>
<evidence type="ECO:0000256" key="10">
    <source>
        <dbReference type="SAM" id="Phobius"/>
    </source>
</evidence>
<feature type="transmembrane region" description="Helical" evidence="10">
    <location>
        <begin position="12"/>
        <end position="35"/>
    </location>
</feature>
<organism evidence="11 12">
    <name type="scientific">Archangium lansingense</name>
    <dbReference type="NCBI Taxonomy" id="2995310"/>
    <lineage>
        <taxon>Bacteria</taxon>
        <taxon>Pseudomonadati</taxon>
        <taxon>Myxococcota</taxon>
        <taxon>Myxococcia</taxon>
        <taxon>Myxococcales</taxon>
        <taxon>Cystobacterineae</taxon>
        <taxon>Archangiaceae</taxon>
        <taxon>Archangium</taxon>
    </lineage>
</organism>
<name>A0ABT3ZW85_9BACT</name>
<keyword evidence="4 11" id="KW-0328">Glycosyltransferase</keyword>
<feature type="transmembrane region" description="Helical" evidence="10">
    <location>
        <begin position="282"/>
        <end position="301"/>
    </location>
</feature>
<dbReference type="Proteomes" id="UP001207654">
    <property type="component" value="Unassembled WGS sequence"/>
</dbReference>
<evidence type="ECO:0000313" key="11">
    <source>
        <dbReference type="EMBL" id="MCY1073662.1"/>
    </source>
</evidence>
<dbReference type="GO" id="GO:0016757">
    <property type="term" value="F:glycosyltransferase activity"/>
    <property type="evidence" value="ECO:0007669"/>
    <property type="project" value="UniProtKB-KW"/>
</dbReference>
<comment type="pathway">
    <text evidence="2">Glycolipid biosynthesis; glycosylphosphatidylinositol-anchor biosynthesis.</text>
</comment>